<feature type="non-terminal residue" evidence="2">
    <location>
        <position position="208"/>
    </location>
</feature>
<protein>
    <submittedName>
        <fullName evidence="2">Uncharacterized protein</fullName>
    </submittedName>
</protein>
<feature type="non-terminal residue" evidence="2">
    <location>
        <position position="1"/>
    </location>
</feature>
<evidence type="ECO:0000256" key="1">
    <source>
        <dbReference type="SAM" id="MobiDB-lite"/>
    </source>
</evidence>
<feature type="region of interest" description="Disordered" evidence="1">
    <location>
        <begin position="67"/>
        <end position="189"/>
    </location>
</feature>
<gene>
    <name evidence="2" type="ORF">PCOR1329_LOCUS72798</name>
</gene>
<keyword evidence="3" id="KW-1185">Reference proteome</keyword>
<sequence>EGLSREALGVMEKLRLLGSRGAPDEGGGAPRAAAPRPDERPAAAVDERLTTTVKSMFGQASWEFAQNSPAGKAAAEQAGAGAADAAAPQPSTEDPRRRPAAGQARAGLDVVPRRGGGGDAAQVPGRHPAEAPARWSRAHLRPDQARVRAEGQGQRRVGSRQRRRQGEAPDGARGARQIRGPLASRRPGPARFVPWYEGVLLLACLERE</sequence>
<feature type="compositionally biased region" description="Low complexity" evidence="1">
    <location>
        <begin position="70"/>
        <end position="87"/>
    </location>
</feature>
<accession>A0ABN9X2G3</accession>
<dbReference type="Proteomes" id="UP001189429">
    <property type="component" value="Unassembled WGS sequence"/>
</dbReference>
<dbReference type="EMBL" id="CAUYUJ010019755">
    <property type="protein sequence ID" value="CAK0893469.1"/>
    <property type="molecule type" value="Genomic_DNA"/>
</dbReference>
<comment type="caution">
    <text evidence="2">The sequence shown here is derived from an EMBL/GenBank/DDBJ whole genome shotgun (WGS) entry which is preliminary data.</text>
</comment>
<feature type="compositionally biased region" description="Basic and acidic residues" evidence="1">
    <location>
        <begin position="140"/>
        <end position="149"/>
    </location>
</feature>
<reference evidence="2" key="1">
    <citation type="submission" date="2023-10" db="EMBL/GenBank/DDBJ databases">
        <authorList>
            <person name="Chen Y."/>
            <person name="Shah S."/>
            <person name="Dougan E. K."/>
            <person name="Thang M."/>
            <person name="Chan C."/>
        </authorList>
    </citation>
    <scope>NUCLEOTIDE SEQUENCE [LARGE SCALE GENOMIC DNA]</scope>
</reference>
<organism evidence="2 3">
    <name type="scientific">Prorocentrum cordatum</name>
    <dbReference type="NCBI Taxonomy" id="2364126"/>
    <lineage>
        <taxon>Eukaryota</taxon>
        <taxon>Sar</taxon>
        <taxon>Alveolata</taxon>
        <taxon>Dinophyceae</taxon>
        <taxon>Prorocentrales</taxon>
        <taxon>Prorocentraceae</taxon>
        <taxon>Prorocentrum</taxon>
    </lineage>
</organism>
<proteinExistence type="predicted"/>
<name>A0ABN9X2G3_9DINO</name>
<evidence type="ECO:0000313" key="2">
    <source>
        <dbReference type="EMBL" id="CAK0893469.1"/>
    </source>
</evidence>
<feature type="region of interest" description="Disordered" evidence="1">
    <location>
        <begin position="16"/>
        <end position="44"/>
    </location>
</feature>
<evidence type="ECO:0000313" key="3">
    <source>
        <dbReference type="Proteomes" id="UP001189429"/>
    </source>
</evidence>